<proteinExistence type="predicted"/>
<evidence type="ECO:0000313" key="2">
    <source>
        <dbReference type="EMBL" id="MFC4159348.1"/>
    </source>
</evidence>
<comment type="caution">
    <text evidence="2">The sequence shown here is derived from an EMBL/GenBank/DDBJ whole genome shotgun (WGS) entry which is preliminary data.</text>
</comment>
<dbReference type="Proteomes" id="UP001595791">
    <property type="component" value="Unassembled WGS sequence"/>
</dbReference>
<organism evidence="2 3">
    <name type="scientific">Chitinimonas lacunae</name>
    <dbReference type="NCBI Taxonomy" id="1963018"/>
    <lineage>
        <taxon>Bacteria</taxon>
        <taxon>Pseudomonadati</taxon>
        <taxon>Pseudomonadota</taxon>
        <taxon>Betaproteobacteria</taxon>
        <taxon>Neisseriales</taxon>
        <taxon>Chitinibacteraceae</taxon>
        <taxon>Chitinimonas</taxon>
    </lineage>
</organism>
<protein>
    <submittedName>
        <fullName evidence="2">SMI1/KNR4 family protein</fullName>
    </submittedName>
</protein>
<name>A0ABV8MMF2_9NEIS</name>
<dbReference type="Pfam" id="PF09346">
    <property type="entry name" value="SMI1_KNR4"/>
    <property type="match status" value="1"/>
</dbReference>
<evidence type="ECO:0000313" key="3">
    <source>
        <dbReference type="Proteomes" id="UP001595791"/>
    </source>
</evidence>
<dbReference type="EMBL" id="JBHSBU010000001">
    <property type="protein sequence ID" value="MFC4159348.1"/>
    <property type="molecule type" value="Genomic_DNA"/>
</dbReference>
<dbReference type="SUPFAM" id="SSF160631">
    <property type="entry name" value="SMI1/KNR4-like"/>
    <property type="match status" value="1"/>
</dbReference>
<accession>A0ABV8MMF2</accession>
<sequence>MNWPEEIAILVFVKEELAKVDKKGWWSYHFPEVAASRTRLSELEKDLGCSLDPQYASFLLYADGWQGFYQTVDLFGCNELSGNKKMQQALELLRATEDGALEQAGITREDVIPIAATSCDKDIFLLAKPHTSIAGTVLWFAGEEIDRFENFDEFFLAMVDYNREEVFSLRGADDH</sequence>
<dbReference type="InterPro" id="IPR037883">
    <property type="entry name" value="Knr4/Smi1-like_sf"/>
</dbReference>
<gene>
    <name evidence="2" type="ORF">ACFOW7_08255</name>
</gene>
<dbReference type="SMART" id="SM00860">
    <property type="entry name" value="SMI1_KNR4"/>
    <property type="match status" value="1"/>
</dbReference>
<keyword evidence="3" id="KW-1185">Reference proteome</keyword>
<evidence type="ECO:0000259" key="1">
    <source>
        <dbReference type="SMART" id="SM00860"/>
    </source>
</evidence>
<dbReference type="InterPro" id="IPR018958">
    <property type="entry name" value="Knr4/Smi1-like_dom"/>
</dbReference>
<dbReference type="RefSeq" id="WP_378163010.1">
    <property type="nucleotide sequence ID" value="NZ_JBHSBU010000001.1"/>
</dbReference>
<dbReference type="Gene3D" id="3.40.1580.10">
    <property type="entry name" value="SMI1/KNR4-like"/>
    <property type="match status" value="1"/>
</dbReference>
<feature type="domain" description="Knr4/Smi1-like" evidence="1">
    <location>
        <begin position="34"/>
        <end position="157"/>
    </location>
</feature>
<reference evidence="3" key="1">
    <citation type="journal article" date="2019" name="Int. J. Syst. Evol. Microbiol.">
        <title>The Global Catalogue of Microorganisms (GCM) 10K type strain sequencing project: providing services to taxonomists for standard genome sequencing and annotation.</title>
        <authorList>
            <consortium name="The Broad Institute Genomics Platform"/>
            <consortium name="The Broad Institute Genome Sequencing Center for Infectious Disease"/>
            <person name="Wu L."/>
            <person name="Ma J."/>
        </authorList>
    </citation>
    <scope>NUCLEOTIDE SEQUENCE [LARGE SCALE GENOMIC DNA]</scope>
    <source>
        <strain evidence="3">LMG 29894</strain>
    </source>
</reference>